<name>A0A2M8QEM9_9CHLR</name>
<evidence type="ECO:0000313" key="1">
    <source>
        <dbReference type="EMBL" id="PJF48218.1"/>
    </source>
</evidence>
<reference evidence="1 2" key="1">
    <citation type="submission" date="2017-11" db="EMBL/GenBank/DDBJ databases">
        <title>Evolution of Phototrophy in the Chloroflexi Phylum Driven by Horizontal Gene Transfer.</title>
        <authorList>
            <person name="Ward L.M."/>
            <person name="Hemp J."/>
            <person name="Shih P.M."/>
            <person name="Mcglynn S.E."/>
            <person name="Fischer W."/>
        </authorList>
    </citation>
    <scope>NUCLEOTIDE SEQUENCE [LARGE SCALE GENOMIC DNA]</scope>
    <source>
        <strain evidence="1">JP3_7</strain>
    </source>
</reference>
<dbReference type="InterPro" id="IPR015943">
    <property type="entry name" value="WD40/YVTN_repeat-like_dom_sf"/>
</dbReference>
<dbReference type="SUPFAM" id="SSF50939">
    <property type="entry name" value="Sialidases"/>
    <property type="match status" value="1"/>
</dbReference>
<accession>A0A2M8QEM9</accession>
<dbReference type="GO" id="GO:0010411">
    <property type="term" value="P:xyloglucan metabolic process"/>
    <property type="evidence" value="ECO:0007669"/>
    <property type="project" value="TreeGrafter"/>
</dbReference>
<dbReference type="PANTHER" id="PTHR43739">
    <property type="entry name" value="XYLOGLUCANASE (EUROFUNG)"/>
    <property type="match status" value="1"/>
</dbReference>
<organism evidence="1 2">
    <name type="scientific">Candidatus Thermofonsia Clade 3 bacterium</name>
    <dbReference type="NCBI Taxonomy" id="2364212"/>
    <lineage>
        <taxon>Bacteria</taxon>
        <taxon>Bacillati</taxon>
        <taxon>Chloroflexota</taxon>
        <taxon>Candidatus Thermofontia</taxon>
        <taxon>Candidatus Thermofonsia Clade 3</taxon>
    </lineage>
</organism>
<dbReference type="PANTHER" id="PTHR43739:SF5">
    <property type="entry name" value="EXO-ALPHA-SIALIDASE"/>
    <property type="match status" value="1"/>
</dbReference>
<dbReference type="AlphaFoldDB" id="A0A2M8QEM9"/>
<comment type="caution">
    <text evidence="1">The sequence shown here is derived from an EMBL/GenBank/DDBJ whole genome shotgun (WGS) entry which is preliminary data.</text>
</comment>
<dbReference type="Proteomes" id="UP000230790">
    <property type="component" value="Unassembled WGS sequence"/>
</dbReference>
<gene>
    <name evidence="1" type="ORF">CUN48_04500</name>
</gene>
<dbReference type="EMBL" id="PGTN01000020">
    <property type="protein sequence ID" value="PJF48218.1"/>
    <property type="molecule type" value="Genomic_DNA"/>
</dbReference>
<dbReference type="SUPFAM" id="SSF110296">
    <property type="entry name" value="Oligoxyloglucan reducing end-specific cellobiohydrolase"/>
    <property type="match status" value="1"/>
</dbReference>
<dbReference type="InterPro" id="IPR052025">
    <property type="entry name" value="Xyloglucanase_GH74"/>
</dbReference>
<protein>
    <recommendedName>
        <fullName evidence="3">Photosynthesis system II assembly factor Ycf48/Hcf136-like domain-containing protein</fullName>
    </recommendedName>
</protein>
<evidence type="ECO:0000313" key="2">
    <source>
        <dbReference type="Proteomes" id="UP000230790"/>
    </source>
</evidence>
<evidence type="ECO:0008006" key="3">
    <source>
        <dbReference type="Google" id="ProtNLM"/>
    </source>
</evidence>
<proteinExistence type="predicted"/>
<dbReference type="InterPro" id="IPR036278">
    <property type="entry name" value="Sialidase_sf"/>
</dbReference>
<sequence length="544" mass="56866">MGYVPARCVAFDPSDMAFATTQAGALVVSRDSGTQWQTLDAWGFGPTNALAFATDKDGNAHLFAATDEGIYRSLDGGASWQSANFGLLDPEILCLTCAPDFAESEVIWAGGANGGLYRSRNAGRAWREAGYGLPDAAVQCIAFTEAGLLAGTEAGVFRLTEGDEWLPCGLEGMEVNCLAACDGTLLAGTTRGIFRADANLQWHPTSLGEPVLALACATNGVALCGTTHSGVWRSDDGGRIWQRTHKGLTAHTPPLAARAGDGTCLLADALGSIVYSDDGVAWRPVAVDDALVCVTANPAPRPAAFMAATERRVLAWDADARTLLPLPGQPSLDDDDTITALALTHDGVCLIGTRSGQCKVGGAGLPWHDLALPGAGAATALHLTPAGGLFALHIAADADSASSFSAEVWRLPVLVLPHPDETAWHMLMALDGLQTPFACLAVEGDRVVLAAQNAIAQAYLDADGYPMEVRRVSAEPGIAFTAVATQGEETYLASNRGVIYLSATGAHRPIGSMLTEVPVVALFTDRAALWAITLGGEVWRYPVR</sequence>
<dbReference type="Gene3D" id="2.130.10.10">
    <property type="entry name" value="YVTN repeat-like/Quinoprotein amine dehydrogenase"/>
    <property type="match status" value="2"/>
</dbReference>